<dbReference type="GO" id="GO:0015631">
    <property type="term" value="F:tubulin binding"/>
    <property type="evidence" value="ECO:0007669"/>
    <property type="project" value="InterPro"/>
</dbReference>
<accession>A0A2P2HXS1</accession>
<dbReference type="GO" id="GO:0031625">
    <property type="term" value="F:ubiquitin protein ligase binding"/>
    <property type="evidence" value="ECO:0007669"/>
    <property type="project" value="InterPro"/>
</dbReference>
<name>A0A2P2HXS1_9CRUS</name>
<evidence type="ECO:0000313" key="4">
    <source>
        <dbReference type="EMBL" id="LAB66569.1"/>
    </source>
</evidence>
<dbReference type="InterPro" id="IPR052289">
    <property type="entry name" value="Calcyclin-binding_UBL-bridge"/>
</dbReference>
<dbReference type="InterPro" id="IPR007052">
    <property type="entry name" value="CS_dom"/>
</dbReference>
<evidence type="ECO:0000256" key="1">
    <source>
        <dbReference type="SAM" id="MobiDB-lite"/>
    </source>
</evidence>
<dbReference type="GO" id="GO:0044548">
    <property type="term" value="F:S100 protein binding"/>
    <property type="evidence" value="ECO:0007669"/>
    <property type="project" value="InterPro"/>
</dbReference>
<dbReference type="Gene3D" id="2.60.40.790">
    <property type="match status" value="1"/>
</dbReference>
<feature type="domain" description="CS" evidence="3">
    <location>
        <begin position="69"/>
        <end position="163"/>
    </location>
</feature>
<dbReference type="SUPFAM" id="SSF49764">
    <property type="entry name" value="HSP20-like chaperones"/>
    <property type="match status" value="1"/>
</dbReference>
<dbReference type="CDD" id="cd06468">
    <property type="entry name" value="p23_CacyBP"/>
    <property type="match status" value="1"/>
</dbReference>
<protein>
    <submittedName>
        <fullName evidence="4">Calcyclin-binding protein-like</fullName>
    </submittedName>
</protein>
<dbReference type="InterPro" id="IPR008978">
    <property type="entry name" value="HSP20-like_chaperone"/>
</dbReference>
<dbReference type="AlphaFoldDB" id="A0A2P2HXS1"/>
<dbReference type="EMBL" id="IACT01000291">
    <property type="protein sequence ID" value="LAC19717.1"/>
    <property type="molecule type" value="mRNA"/>
</dbReference>
<sequence length="242" mass="26692">MSVAELKELREDLYELKDLRRVAKRPASRQLLDPKIEEVAQLLEKLLAENKASQTADGAKEVPSKSYIVNLQTYSWDQSPKFTKLYVTIPGLSPSNSSQVSCNFESQAVTLLVKDLNSKTYKLVITNLAKPIAQERCHYKVKDEMVVVLLSKEREGVHWPAVTAEESKLKSKNKVEEPNAAADPSSNIMGLMKKMYDDGDDKMKQMLNKTWYETQAKSGGGAGSAGGLGGMGGFGGMPDMDL</sequence>
<evidence type="ECO:0000259" key="3">
    <source>
        <dbReference type="PROSITE" id="PS51203"/>
    </source>
</evidence>
<dbReference type="InterPro" id="IPR037893">
    <property type="entry name" value="CS_CacyBP"/>
</dbReference>
<dbReference type="PANTHER" id="PTHR13164:SF3">
    <property type="entry name" value="CALCYCLIN-BINDING PROTEIN"/>
    <property type="match status" value="1"/>
</dbReference>
<dbReference type="InterPro" id="IPR007699">
    <property type="entry name" value="SGS_dom"/>
</dbReference>
<dbReference type="PANTHER" id="PTHR13164">
    <property type="entry name" value="CALICYLIN BINDING PROTEIN"/>
    <property type="match status" value="1"/>
</dbReference>
<reference evidence="5" key="1">
    <citation type="submission" date="2017-11" db="EMBL/GenBank/DDBJ databases">
        <title>The sensing device of the deep-sea amphipod.</title>
        <authorList>
            <person name="Kobayashi H."/>
            <person name="Nagahama T."/>
            <person name="Arai W."/>
            <person name="Sasagawa Y."/>
            <person name="Umeda M."/>
            <person name="Hayashi T."/>
            <person name="Nikaido I."/>
            <person name="Watanabe H."/>
            <person name="Oguri K."/>
            <person name="Kitazato H."/>
            <person name="Fujioka K."/>
            <person name="Kido Y."/>
            <person name="Takami H."/>
        </authorList>
    </citation>
    <scope>NUCLEOTIDE SEQUENCE</scope>
    <source>
        <tissue evidence="5">Whole body</tissue>
    </source>
</reference>
<feature type="region of interest" description="Disordered" evidence="1">
    <location>
        <begin position="167"/>
        <end position="187"/>
    </location>
</feature>
<dbReference type="PROSITE" id="PS51048">
    <property type="entry name" value="SGS"/>
    <property type="match status" value="1"/>
</dbReference>
<evidence type="ECO:0000259" key="2">
    <source>
        <dbReference type="PROSITE" id="PS51048"/>
    </source>
</evidence>
<feature type="domain" description="SGS" evidence="2">
    <location>
        <begin position="147"/>
        <end position="242"/>
    </location>
</feature>
<dbReference type="EMBL" id="IACF01000819">
    <property type="protein sequence ID" value="LAB66569.1"/>
    <property type="molecule type" value="mRNA"/>
</dbReference>
<dbReference type="PROSITE" id="PS51203">
    <property type="entry name" value="CS"/>
    <property type="match status" value="1"/>
</dbReference>
<dbReference type="GO" id="GO:0005634">
    <property type="term" value="C:nucleus"/>
    <property type="evidence" value="ECO:0007669"/>
    <property type="project" value="TreeGrafter"/>
</dbReference>
<evidence type="ECO:0000313" key="5">
    <source>
        <dbReference type="EMBL" id="LAC19717.1"/>
    </source>
</evidence>
<proteinExistence type="evidence at transcript level"/>
<reference evidence="4" key="2">
    <citation type="journal article" date="2018" name="Biosci. Biotechnol. Biochem.">
        <title>Polysaccharide hydrolase of the hadal zone amphipods Hirondellea gigas.</title>
        <authorList>
            <person name="Kobayashi H."/>
            <person name="Nagahama T."/>
            <person name="Arai W."/>
            <person name="Sasagawa Y."/>
            <person name="Umeda M."/>
            <person name="Hayashi T."/>
            <person name="Nikaido I."/>
            <person name="Watanabe H."/>
            <person name="Oguri K."/>
            <person name="Kitazato H."/>
            <person name="Fujioka K."/>
            <person name="Kido Y."/>
            <person name="Takami H."/>
        </authorList>
    </citation>
    <scope>NUCLEOTIDE SEQUENCE</scope>
    <source>
        <tissue evidence="4">Whole body</tissue>
    </source>
</reference>
<feature type="compositionally biased region" description="Basic and acidic residues" evidence="1">
    <location>
        <begin position="167"/>
        <end position="177"/>
    </location>
</feature>
<dbReference type="Pfam" id="PF04969">
    <property type="entry name" value="CS"/>
    <property type="match status" value="1"/>
</dbReference>
<organism evidence="4">
    <name type="scientific">Hirondellea gigas</name>
    <dbReference type="NCBI Taxonomy" id="1518452"/>
    <lineage>
        <taxon>Eukaryota</taxon>
        <taxon>Metazoa</taxon>
        <taxon>Ecdysozoa</taxon>
        <taxon>Arthropoda</taxon>
        <taxon>Crustacea</taxon>
        <taxon>Multicrustacea</taxon>
        <taxon>Malacostraca</taxon>
        <taxon>Eumalacostraca</taxon>
        <taxon>Peracarida</taxon>
        <taxon>Amphipoda</taxon>
        <taxon>Amphilochidea</taxon>
        <taxon>Lysianassida</taxon>
        <taxon>Lysianassidira</taxon>
        <taxon>Lysianassoidea</taxon>
        <taxon>Lysianassidae</taxon>
        <taxon>Hirondellea</taxon>
    </lineage>
</organism>